<keyword evidence="10" id="KW-0464">Manganese</keyword>
<evidence type="ECO:0000256" key="7">
    <source>
        <dbReference type="ARBA" id="ARBA00022741"/>
    </source>
</evidence>
<proteinExistence type="inferred from homology"/>
<dbReference type="InterPro" id="IPR020559">
    <property type="entry name" value="PRibGlycinamide_synth_CS"/>
</dbReference>
<dbReference type="InterPro" id="IPR016185">
    <property type="entry name" value="PreATP-grasp_dom_sf"/>
</dbReference>
<comment type="pathway">
    <text evidence="3 14">Purine metabolism; IMP biosynthesis via de novo pathway; N(1)-(5-phospho-D-ribosyl)glycinamide from 5-phospho-alpha-D-ribose 1-diphosphate: step 2/2.</text>
</comment>
<dbReference type="PANTHER" id="PTHR43472">
    <property type="entry name" value="PHOSPHORIBOSYLAMINE--GLYCINE LIGASE"/>
    <property type="match status" value="1"/>
</dbReference>
<dbReference type="EMBL" id="NVUS01000008">
    <property type="protein sequence ID" value="PCJ01312.1"/>
    <property type="molecule type" value="Genomic_DNA"/>
</dbReference>
<dbReference type="Gene3D" id="3.90.600.10">
    <property type="entry name" value="Phosphoribosylglycinamide synthetase, C-terminal domain"/>
    <property type="match status" value="1"/>
</dbReference>
<dbReference type="InterPro" id="IPR011054">
    <property type="entry name" value="Rudment_hybrid_motif"/>
</dbReference>
<name>A0A2A4Z2W9_9PROT</name>
<comment type="similarity">
    <text evidence="11 14">Belongs to the GARS family.</text>
</comment>
<protein>
    <recommendedName>
        <fullName evidence="4 14">Phosphoribosylamine--glycine ligase</fullName>
        <ecNumber evidence="4 14">6.3.4.13</ecNumber>
    </recommendedName>
    <alternativeName>
        <fullName evidence="14">GARS</fullName>
    </alternativeName>
    <alternativeName>
        <fullName evidence="12 14">Glycinamide ribonucleotide synthetase</fullName>
    </alternativeName>
    <alternativeName>
        <fullName evidence="13 14">Phosphoribosylglycinamide synthetase</fullName>
    </alternativeName>
</protein>
<dbReference type="Gene3D" id="3.30.470.20">
    <property type="entry name" value="ATP-grasp fold, B domain"/>
    <property type="match status" value="1"/>
</dbReference>
<evidence type="ECO:0000256" key="3">
    <source>
        <dbReference type="ARBA" id="ARBA00005174"/>
    </source>
</evidence>
<comment type="caution">
    <text evidence="17">The sequence shown here is derived from an EMBL/GenBank/DDBJ whole genome shotgun (WGS) entry which is preliminary data.</text>
</comment>
<keyword evidence="7 15" id="KW-0547">Nucleotide-binding</keyword>
<dbReference type="SMART" id="SM01209">
    <property type="entry name" value="GARS_A"/>
    <property type="match status" value="1"/>
</dbReference>
<evidence type="ECO:0000256" key="2">
    <source>
        <dbReference type="ARBA" id="ARBA00001946"/>
    </source>
</evidence>
<dbReference type="InterPro" id="IPR020561">
    <property type="entry name" value="PRibGlycinamid_synth_ATP-grasp"/>
</dbReference>
<dbReference type="GO" id="GO:0046872">
    <property type="term" value="F:metal ion binding"/>
    <property type="evidence" value="ECO:0007669"/>
    <property type="project" value="UniProtKB-KW"/>
</dbReference>
<accession>A0A2A4Z2W9</accession>
<dbReference type="Pfam" id="PF01071">
    <property type="entry name" value="GARS_A"/>
    <property type="match status" value="1"/>
</dbReference>
<dbReference type="AlphaFoldDB" id="A0A2A4Z2W9"/>
<dbReference type="InterPro" id="IPR037123">
    <property type="entry name" value="PRibGlycinamide_synth_C_sf"/>
</dbReference>
<keyword evidence="8 14" id="KW-0658">Purine biosynthesis</keyword>
<evidence type="ECO:0000259" key="16">
    <source>
        <dbReference type="PROSITE" id="PS50975"/>
    </source>
</evidence>
<comment type="cofactor">
    <cofactor evidence="1">
        <name>Mn(2+)</name>
        <dbReference type="ChEBI" id="CHEBI:29035"/>
    </cofactor>
</comment>
<dbReference type="InterPro" id="IPR020560">
    <property type="entry name" value="PRibGlycinamide_synth_C-dom"/>
</dbReference>
<sequence>MTKKLNVLVLGSGGREHALCYGIAKSEKLAKLYVAPGNGGTDELAQSVILDVKDHTEIVEFCFENDIDFVVIGPEDPLVDGLADSLRGADILCFGPDKEAAQIEGSKGFMKDLCREFDIPTAKYERFSEAEGAKRFASEMGAPIVVKADGLSAGKGVIIAQNMEEAHSAIDDIFGGMFGAAGAEVVIEEFMIGEEASFFALVNGANITAMIGAQDHKAVGEGDVGLNTGGMGAYTPAPILDEAMTKRVMDEIIIPTANAMVKRGTPFEGVLFAGLMMTNEGPKLIEYNARFGDPEIQAIAIKLQSDMLELLLATAENRLEELNIEWSDETVMNVVMATQGYPLAYEKGSVIGGLEKAAADDNIHIFHAGTKADGQNIVANGGRVLNIVARANSVTAAAKAAYAAIDIVDWPEGFYRKDIGHRAIAREAQDKG</sequence>
<evidence type="ECO:0000256" key="9">
    <source>
        <dbReference type="ARBA" id="ARBA00022840"/>
    </source>
</evidence>
<dbReference type="SUPFAM" id="SSF51246">
    <property type="entry name" value="Rudiment single hybrid motif"/>
    <property type="match status" value="1"/>
</dbReference>
<evidence type="ECO:0000256" key="6">
    <source>
        <dbReference type="ARBA" id="ARBA00022723"/>
    </source>
</evidence>
<dbReference type="SUPFAM" id="SSF52440">
    <property type="entry name" value="PreATP-grasp domain"/>
    <property type="match status" value="1"/>
</dbReference>
<evidence type="ECO:0000256" key="5">
    <source>
        <dbReference type="ARBA" id="ARBA00022598"/>
    </source>
</evidence>
<dbReference type="GO" id="GO:0006189">
    <property type="term" value="P:'de novo' IMP biosynthetic process"/>
    <property type="evidence" value="ECO:0007669"/>
    <property type="project" value="UniProtKB-UniRule"/>
</dbReference>
<evidence type="ECO:0000256" key="12">
    <source>
        <dbReference type="ARBA" id="ARBA00042242"/>
    </source>
</evidence>
<dbReference type="EC" id="6.3.4.13" evidence="4 14"/>
<evidence type="ECO:0000256" key="1">
    <source>
        <dbReference type="ARBA" id="ARBA00001936"/>
    </source>
</evidence>
<gene>
    <name evidence="14" type="primary">purD</name>
    <name evidence="17" type="ORF">COB13_08120</name>
</gene>
<dbReference type="PROSITE" id="PS50975">
    <property type="entry name" value="ATP_GRASP"/>
    <property type="match status" value="1"/>
</dbReference>
<evidence type="ECO:0000256" key="11">
    <source>
        <dbReference type="ARBA" id="ARBA00038345"/>
    </source>
</evidence>
<keyword evidence="9 15" id="KW-0067">ATP-binding</keyword>
<dbReference type="GO" id="GO:0005524">
    <property type="term" value="F:ATP binding"/>
    <property type="evidence" value="ECO:0007669"/>
    <property type="project" value="UniProtKB-UniRule"/>
</dbReference>
<evidence type="ECO:0000256" key="13">
    <source>
        <dbReference type="ARBA" id="ARBA00042864"/>
    </source>
</evidence>
<comment type="cofactor">
    <cofactor evidence="2">
        <name>Mg(2+)</name>
        <dbReference type="ChEBI" id="CHEBI:18420"/>
    </cofactor>
</comment>
<dbReference type="InterPro" id="IPR020562">
    <property type="entry name" value="PRibGlycinamide_synth_N"/>
</dbReference>
<organism evidence="17">
    <name type="scientific">OCS116 cluster bacterium</name>
    <dbReference type="NCBI Taxonomy" id="2030921"/>
    <lineage>
        <taxon>Bacteria</taxon>
        <taxon>Pseudomonadati</taxon>
        <taxon>Pseudomonadota</taxon>
        <taxon>Alphaproteobacteria</taxon>
        <taxon>OCS116 cluster</taxon>
    </lineage>
</organism>
<reference evidence="17" key="2">
    <citation type="journal article" date="2018" name="ISME J.">
        <title>A dynamic microbial community with high functional redundancy inhabits the cold, oxic subseafloor aquifer.</title>
        <authorList>
            <person name="Tully B.J."/>
            <person name="Wheat C.G."/>
            <person name="Glazer B.T."/>
            <person name="Huber J.A."/>
        </authorList>
    </citation>
    <scope>NUCLEOTIDE SEQUENCE</scope>
    <source>
        <strain evidence="17">NORP83</strain>
    </source>
</reference>
<dbReference type="GO" id="GO:0009113">
    <property type="term" value="P:purine nucleobase biosynthetic process"/>
    <property type="evidence" value="ECO:0007669"/>
    <property type="project" value="InterPro"/>
</dbReference>
<dbReference type="NCBIfam" id="TIGR00877">
    <property type="entry name" value="purD"/>
    <property type="match status" value="1"/>
</dbReference>
<evidence type="ECO:0000313" key="17">
    <source>
        <dbReference type="EMBL" id="PCJ01312.1"/>
    </source>
</evidence>
<evidence type="ECO:0000256" key="8">
    <source>
        <dbReference type="ARBA" id="ARBA00022755"/>
    </source>
</evidence>
<dbReference type="HAMAP" id="MF_00138">
    <property type="entry name" value="GARS"/>
    <property type="match status" value="1"/>
</dbReference>
<dbReference type="FunFam" id="3.90.600.10:FF:000001">
    <property type="entry name" value="Trifunctional purine biosynthetic protein adenosine-3"/>
    <property type="match status" value="1"/>
</dbReference>
<dbReference type="InterPro" id="IPR011761">
    <property type="entry name" value="ATP-grasp"/>
</dbReference>
<evidence type="ECO:0000256" key="4">
    <source>
        <dbReference type="ARBA" id="ARBA00013255"/>
    </source>
</evidence>
<dbReference type="FunFam" id="3.40.50.20:FF:000006">
    <property type="entry name" value="Phosphoribosylamine--glycine ligase, chloroplastic"/>
    <property type="match status" value="1"/>
</dbReference>
<dbReference type="InterPro" id="IPR013815">
    <property type="entry name" value="ATP_grasp_subdomain_1"/>
</dbReference>
<keyword evidence="5 14" id="KW-0436">Ligase</keyword>
<evidence type="ECO:0000256" key="10">
    <source>
        <dbReference type="ARBA" id="ARBA00023211"/>
    </source>
</evidence>
<dbReference type="SMART" id="SM01210">
    <property type="entry name" value="GARS_C"/>
    <property type="match status" value="1"/>
</dbReference>
<dbReference type="SUPFAM" id="SSF56059">
    <property type="entry name" value="Glutathione synthetase ATP-binding domain-like"/>
    <property type="match status" value="1"/>
</dbReference>
<dbReference type="UniPathway" id="UPA00074">
    <property type="reaction ID" value="UER00125"/>
</dbReference>
<comment type="catalytic activity">
    <reaction evidence="14">
        <text>5-phospho-beta-D-ribosylamine + glycine + ATP = N(1)-(5-phospho-beta-D-ribosyl)glycinamide + ADP + phosphate + H(+)</text>
        <dbReference type="Rhea" id="RHEA:17453"/>
        <dbReference type="ChEBI" id="CHEBI:15378"/>
        <dbReference type="ChEBI" id="CHEBI:30616"/>
        <dbReference type="ChEBI" id="CHEBI:43474"/>
        <dbReference type="ChEBI" id="CHEBI:57305"/>
        <dbReference type="ChEBI" id="CHEBI:58681"/>
        <dbReference type="ChEBI" id="CHEBI:143788"/>
        <dbReference type="ChEBI" id="CHEBI:456216"/>
        <dbReference type="EC" id="6.3.4.13"/>
    </reaction>
</comment>
<dbReference type="Gene3D" id="3.30.1490.20">
    <property type="entry name" value="ATP-grasp fold, A domain"/>
    <property type="match status" value="1"/>
</dbReference>
<dbReference type="GO" id="GO:0004637">
    <property type="term" value="F:phosphoribosylamine-glycine ligase activity"/>
    <property type="evidence" value="ECO:0007669"/>
    <property type="project" value="UniProtKB-UniRule"/>
</dbReference>
<dbReference type="Pfam" id="PF02844">
    <property type="entry name" value="GARS_N"/>
    <property type="match status" value="1"/>
</dbReference>
<dbReference type="InterPro" id="IPR000115">
    <property type="entry name" value="PRibGlycinamide_synth"/>
</dbReference>
<dbReference type="PROSITE" id="PS00184">
    <property type="entry name" value="GARS"/>
    <property type="match status" value="1"/>
</dbReference>
<dbReference type="PANTHER" id="PTHR43472:SF1">
    <property type="entry name" value="PHOSPHORIBOSYLAMINE--GLYCINE LIGASE, CHLOROPLASTIC"/>
    <property type="match status" value="1"/>
</dbReference>
<evidence type="ECO:0000256" key="15">
    <source>
        <dbReference type="PROSITE-ProRule" id="PRU00409"/>
    </source>
</evidence>
<dbReference type="Pfam" id="PF02843">
    <property type="entry name" value="GARS_C"/>
    <property type="match status" value="1"/>
</dbReference>
<feature type="domain" description="ATP-grasp" evidence="16">
    <location>
        <begin position="111"/>
        <end position="316"/>
    </location>
</feature>
<evidence type="ECO:0000256" key="14">
    <source>
        <dbReference type="HAMAP-Rule" id="MF_00138"/>
    </source>
</evidence>
<reference key="1">
    <citation type="submission" date="2017-08" db="EMBL/GenBank/DDBJ databases">
        <title>A dynamic microbial community with high functional redundancy inhabits the cold, oxic subseafloor aquifer.</title>
        <authorList>
            <person name="Tully B.J."/>
            <person name="Wheat C.G."/>
            <person name="Glazer B.T."/>
            <person name="Huber J.A."/>
        </authorList>
    </citation>
    <scope>NUCLEOTIDE SEQUENCE [LARGE SCALE GENOMIC DNA]</scope>
</reference>
<keyword evidence="6" id="KW-0479">Metal-binding</keyword>
<dbReference type="Gene3D" id="3.40.50.20">
    <property type="match status" value="1"/>
</dbReference>